<protein>
    <recommendedName>
        <fullName evidence="2">SAP domain-containing protein</fullName>
    </recommendedName>
</protein>
<feature type="compositionally biased region" description="Basic and acidic residues" evidence="1">
    <location>
        <begin position="420"/>
        <end position="430"/>
    </location>
</feature>
<dbReference type="SUPFAM" id="SSF68906">
    <property type="entry name" value="SAP domain"/>
    <property type="match status" value="1"/>
</dbReference>
<feature type="compositionally biased region" description="Basic and acidic residues" evidence="1">
    <location>
        <begin position="783"/>
        <end position="800"/>
    </location>
</feature>
<feature type="region of interest" description="Disordered" evidence="1">
    <location>
        <begin position="772"/>
        <end position="800"/>
    </location>
</feature>
<feature type="region of interest" description="Disordered" evidence="1">
    <location>
        <begin position="292"/>
        <end position="363"/>
    </location>
</feature>
<feature type="compositionally biased region" description="Basic and acidic residues" evidence="1">
    <location>
        <begin position="29"/>
        <end position="44"/>
    </location>
</feature>
<comment type="caution">
    <text evidence="3">The sequence shown here is derived from an EMBL/GenBank/DDBJ whole genome shotgun (WGS) entry which is preliminary data.</text>
</comment>
<sequence length="800" mass="88824">MITRRKAALLEALPLADRTNKVSAVPAKTDLKSEGLETSEDRGLARKMQVITLSSDESSDDDHEEESESDYSDENEASAMSQSSEISATEESDGYDGGAVEDDEDAVVQSSKIPVGSVDSLVAEKVLQIIKGGDKKTLTLDNCRSYLRHHSMRISGNKPVLIDRIKQHIELKQGVPDKYGAATFTINCTGDVCKGDVIKFKQKVYKKFSVVKKGANAVGQRTVVGRVVKESYGEKKQQHTFTVEVLWSSGYKPLPSMHQLLVKGRNLYRLRTYRQIWEDERLRRIILDEKHERGDAARSKRRETRRTTGPRKTTVSSRKQLPNPYVAMGADPNSQRGLPRGSGSEGHPHQMWFPRFPPVTGQENPAVLQQAGFDSSRQDVQHHSTVMAVVTRGVANDKDRQPAAQRANGASDLNAAAGTSRDRNKQDVSSRKVSAGGLLMERRFQSSGLENEVNLRADAVKGFSRSQRVPQSKRDTVPGEQRQIFGSGPAQYSRQMQTKSPCRSDTNRRANRDNILAAGMRHDLWADHNISSIPTISGSQDTRGSPLRLRSRIVSRADMYTHTRQCEVGSQWPNLRSDAHMVSSQSLLSLPGQSSIVGSQGTCVSSLTPQSRTVSWTDTCMDRRGSQNNSTYRKHGSFYRDSPAGVPSYQALSPEMTNGKVFREDSHSVGRDIGNWSPWRHGPDGRRKDRDHQTGHSGAPLRQPWDQEAETRHNFPGYSRQNESRRTKLHAPTSFAQGAAHNLNSDGAARTQTTHGHIATQNVVSEIFEDNSALPSAHPTPLRRSESRSLFGEEREDSNS</sequence>
<evidence type="ECO:0000313" key="3">
    <source>
        <dbReference type="EMBL" id="KAL2620536.1"/>
    </source>
</evidence>
<feature type="region of interest" description="Disordered" evidence="1">
    <location>
        <begin position="668"/>
        <end position="709"/>
    </location>
</feature>
<feature type="compositionally biased region" description="Basic and acidic residues" evidence="1">
    <location>
        <begin position="681"/>
        <end position="694"/>
    </location>
</feature>
<feature type="compositionally biased region" description="Polar residues" evidence="1">
    <location>
        <begin position="310"/>
        <end position="320"/>
    </location>
</feature>
<feature type="region of interest" description="Disordered" evidence="1">
    <location>
        <begin position="18"/>
        <end position="100"/>
    </location>
</feature>
<dbReference type="AlphaFoldDB" id="A0ABD1Y1N5"/>
<dbReference type="PANTHER" id="PTHR35323:SF2">
    <property type="entry name" value="SAP DOMAIN-CONTAINING PROTEIN"/>
    <property type="match status" value="1"/>
</dbReference>
<proteinExistence type="predicted"/>
<name>A0ABD1Y1N5_9MARC</name>
<feature type="compositionally biased region" description="Polar residues" evidence="1">
    <location>
        <begin position="490"/>
        <end position="504"/>
    </location>
</feature>
<feature type="domain" description="SAP" evidence="2">
    <location>
        <begin position="135"/>
        <end position="169"/>
    </location>
</feature>
<dbReference type="Pfam" id="PF02037">
    <property type="entry name" value="SAP"/>
    <property type="match status" value="1"/>
</dbReference>
<dbReference type="EMBL" id="JBHFFA010000006">
    <property type="protein sequence ID" value="KAL2620536.1"/>
    <property type="molecule type" value="Genomic_DNA"/>
</dbReference>
<dbReference type="Proteomes" id="UP001605036">
    <property type="component" value="Unassembled WGS sequence"/>
</dbReference>
<gene>
    <name evidence="3" type="ORF">R1flu_000741</name>
</gene>
<evidence type="ECO:0000256" key="1">
    <source>
        <dbReference type="SAM" id="MobiDB-lite"/>
    </source>
</evidence>
<organism evidence="3 4">
    <name type="scientific">Riccia fluitans</name>
    <dbReference type="NCBI Taxonomy" id="41844"/>
    <lineage>
        <taxon>Eukaryota</taxon>
        <taxon>Viridiplantae</taxon>
        <taxon>Streptophyta</taxon>
        <taxon>Embryophyta</taxon>
        <taxon>Marchantiophyta</taxon>
        <taxon>Marchantiopsida</taxon>
        <taxon>Marchantiidae</taxon>
        <taxon>Marchantiales</taxon>
        <taxon>Ricciaceae</taxon>
        <taxon>Riccia</taxon>
    </lineage>
</organism>
<evidence type="ECO:0000259" key="2">
    <source>
        <dbReference type="PROSITE" id="PS50800"/>
    </source>
</evidence>
<accession>A0ABD1Y1N5</accession>
<feature type="region of interest" description="Disordered" evidence="1">
    <location>
        <begin position="393"/>
        <end position="434"/>
    </location>
</feature>
<feature type="compositionally biased region" description="Polar residues" evidence="1">
    <location>
        <begin position="78"/>
        <end position="87"/>
    </location>
</feature>
<feature type="compositionally biased region" description="Acidic residues" evidence="1">
    <location>
        <begin position="88"/>
        <end position="100"/>
    </location>
</feature>
<reference evidence="3 4" key="1">
    <citation type="submission" date="2024-09" db="EMBL/GenBank/DDBJ databases">
        <title>Chromosome-scale assembly of Riccia fluitans.</title>
        <authorList>
            <person name="Paukszto L."/>
            <person name="Sawicki J."/>
            <person name="Karawczyk K."/>
            <person name="Piernik-Szablinska J."/>
            <person name="Szczecinska M."/>
            <person name="Mazdziarz M."/>
        </authorList>
    </citation>
    <scope>NUCLEOTIDE SEQUENCE [LARGE SCALE GENOMIC DNA]</scope>
    <source>
        <strain evidence="3">Rf_01</strain>
        <tissue evidence="3">Aerial parts of the thallus</tissue>
    </source>
</reference>
<dbReference type="Pfam" id="PF24766">
    <property type="entry name" value="DUF7699"/>
    <property type="match status" value="1"/>
</dbReference>
<evidence type="ECO:0000313" key="4">
    <source>
        <dbReference type="Proteomes" id="UP001605036"/>
    </source>
</evidence>
<feature type="compositionally biased region" description="Acidic residues" evidence="1">
    <location>
        <begin position="57"/>
        <end position="76"/>
    </location>
</feature>
<dbReference type="PROSITE" id="PS50800">
    <property type="entry name" value="SAP"/>
    <property type="match status" value="1"/>
</dbReference>
<dbReference type="InterPro" id="IPR036361">
    <property type="entry name" value="SAP_dom_sf"/>
</dbReference>
<dbReference type="PANTHER" id="PTHR35323">
    <property type="entry name" value="SAP DOMAIN-CONTAINING PROTEIN"/>
    <property type="match status" value="1"/>
</dbReference>
<dbReference type="InterPro" id="IPR003034">
    <property type="entry name" value="SAP_dom"/>
</dbReference>
<keyword evidence="4" id="KW-1185">Reference proteome</keyword>
<dbReference type="InterPro" id="IPR056116">
    <property type="entry name" value="DUF7699"/>
</dbReference>
<feature type="region of interest" description="Disordered" evidence="1">
    <location>
        <begin position="463"/>
        <end position="507"/>
    </location>
</feature>